<dbReference type="AlphaFoldDB" id="A0A7X2MY56"/>
<comment type="caution">
    <text evidence="1">The sequence shown here is derived from an EMBL/GenBank/DDBJ whole genome shotgun (WGS) entry which is preliminary data.</text>
</comment>
<sequence>MNSIFSNLKSLGFDKVDDLKIYTEKDKPKRHLKNTNPPKKEIDINTLLYDKKVHCPVCSHDFTARTVKVSAPRIESKDSDFFIRYYVINPYFYDVWVCPVCGYSAMKVDFPKIRSFQLEFIRNKISTQWKGRNYPSLYDEEIAIERYKLALLNAIVQEARDSQKAMICLKLAWMYRILDDNTNEKEFLKKALEGFLRAYEEEPCPIYGLDRYSLMYLIGELYRRTGSYENGSRWLGSVVTSSVASQKIKDKARDMRELCKKMM</sequence>
<accession>A0A7X2MY56</accession>
<protein>
    <submittedName>
        <fullName evidence="1">DUF2225 domain-containing protein</fullName>
    </submittedName>
</protein>
<proteinExistence type="predicted"/>
<name>A0A7X2MY56_9CLOT</name>
<evidence type="ECO:0000313" key="1">
    <source>
        <dbReference type="EMBL" id="MSR91224.1"/>
    </source>
</evidence>
<dbReference type="Proteomes" id="UP000460287">
    <property type="component" value="Unassembled WGS sequence"/>
</dbReference>
<dbReference type="RefSeq" id="WP_154531102.1">
    <property type="nucleotide sequence ID" value="NZ_JAQXTV010000137.1"/>
</dbReference>
<gene>
    <name evidence="1" type="ORF">FYJ33_07315</name>
</gene>
<dbReference type="InterPro" id="IPR018708">
    <property type="entry name" value="DUF2225"/>
</dbReference>
<keyword evidence="2" id="KW-1185">Reference proteome</keyword>
<evidence type="ECO:0000313" key="2">
    <source>
        <dbReference type="Proteomes" id="UP000460287"/>
    </source>
</evidence>
<organism evidence="1 2">
    <name type="scientific">Inconstantimicrobium porci</name>
    <dbReference type="NCBI Taxonomy" id="2652291"/>
    <lineage>
        <taxon>Bacteria</taxon>
        <taxon>Bacillati</taxon>
        <taxon>Bacillota</taxon>
        <taxon>Clostridia</taxon>
        <taxon>Eubacteriales</taxon>
        <taxon>Clostridiaceae</taxon>
        <taxon>Inconstantimicrobium</taxon>
    </lineage>
</organism>
<reference evidence="1 2" key="1">
    <citation type="submission" date="2019-08" db="EMBL/GenBank/DDBJ databases">
        <title>In-depth cultivation of the pig gut microbiome towards novel bacterial diversity and tailored functional studies.</title>
        <authorList>
            <person name="Wylensek D."/>
            <person name="Hitch T.C.A."/>
            <person name="Clavel T."/>
        </authorList>
    </citation>
    <scope>NUCLEOTIDE SEQUENCE [LARGE SCALE GENOMIC DNA]</scope>
    <source>
        <strain evidence="1 2">WCA-383-APC-5B</strain>
    </source>
</reference>
<dbReference type="EMBL" id="VULX01000008">
    <property type="protein sequence ID" value="MSR91224.1"/>
    <property type="molecule type" value="Genomic_DNA"/>
</dbReference>
<dbReference type="Pfam" id="PF09986">
    <property type="entry name" value="DUF2225"/>
    <property type="match status" value="1"/>
</dbReference>